<comment type="similarity">
    <text evidence="1">Belongs to the eukaryotic ribosomal protein eL33 family.</text>
</comment>
<protein>
    <submittedName>
        <fullName evidence="4">60S ribosomal protein L35a-1</fullName>
    </submittedName>
</protein>
<dbReference type="GO" id="GO:1990904">
    <property type="term" value="C:ribonucleoprotein complex"/>
    <property type="evidence" value="ECO:0007669"/>
    <property type="project" value="UniProtKB-KW"/>
</dbReference>
<dbReference type="EMBL" id="KX235469">
    <property type="protein sequence ID" value="ANM86198.1"/>
    <property type="molecule type" value="mRNA"/>
</dbReference>
<dbReference type="PANTHER" id="PTHR10902">
    <property type="entry name" value="60S RIBOSOMAL PROTEIN L35A"/>
    <property type="match status" value="1"/>
</dbReference>
<organism evidence="4">
    <name type="scientific">Stygiella incarcerata</name>
    <dbReference type="NCBI Taxonomy" id="1712417"/>
    <lineage>
        <taxon>Eukaryota</taxon>
        <taxon>Discoba</taxon>
        <taxon>Jakobida</taxon>
        <taxon>Andalucina</taxon>
        <taxon>Stygiellidae</taxon>
        <taxon>Stygiella</taxon>
    </lineage>
</organism>
<dbReference type="InterPro" id="IPR001780">
    <property type="entry name" value="Ribosomal_eL33"/>
</dbReference>
<keyword evidence="2 4" id="KW-0689">Ribosomal protein</keyword>
<proteinExistence type="evidence at transcript level"/>
<dbReference type="InterPro" id="IPR009000">
    <property type="entry name" value="Transl_B-barrel_sf"/>
</dbReference>
<dbReference type="InterPro" id="IPR038661">
    <property type="entry name" value="Ribosomal_eL33_sf"/>
</dbReference>
<evidence type="ECO:0000256" key="2">
    <source>
        <dbReference type="ARBA" id="ARBA00022980"/>
    </source>
</evidence>
<sequence>MCGRLYVRGKFLGFQRGLRNQNPNTSLLKLEGVMTKDETKYYFGKRVAYIYKAKVARKVVGSDKKSRLRVLWGRITRSHGNSGVVRAKFAKNLPAEAMGSMCRVMLFPQRG</sequence>
<dbReference type="SUPFAM" id="SSF50447">
    <property type="entry name" value="Translation proteins"/>
    <property type="match status" value="1"/>
</dbReference>
<name>A0A192ZI43_9EUKA</name>
<dbReference type="HAMAP" id="MF_00573">
    <property type="entry name" value="Ribosomal_eL33"/>
    <property type="match status" value="1"/>
</dbReference>
<evidence type="ECO:0000256" key="3">
    <source>
        <dbReference type="ARBA" id="ARBA00023274"/>
    </source>
</evidence>
<evidence type="ECO:0000313" key="4">
    <source>
        <dbReference type="EMBL" id="ANM86198.1"/>
    </source>
</evidence>
<dbReference type="AlphaFoldDB" id="A0A192ZI43"/>
<dbReference type="FunFam" id="2.40.10.190:FF:000001">
    <property type="entry name" value="60S ribosomal protein L35a"/>
    <property type="match status" value="1"/>
</dbReference>
<dbReference type="Gene3D" id="2.40.10.190">
    <property type="entry name" value="translation elongation factor selb, chain A, domain 4"/>
    <property type="match status" value="1"/>
</dbReference>
<reference evidence="4" key="1">
    <citation type="submission" date="2016-05" db="EMBL/GenBank/DDBJ databases">
        <title>Novel hydrogenosomes in the microaerophilic jakobid Stygiella incarcerata.</title>
        <authorList>
            <person name="Leger M.M."/>
            <person name="Eme L."/>
            <person name="Hug L.A."/>
            <person name="Roger A.J."/>
        </authorList>
    </citation>
    <scope>NUCLEOTIDE SEQUENCE</scope>
</reference>
<dbReference type="GO" id="GO:0003735">
    <property type="term" value="F:structural constituent of ribosome"/>
    <property type="evidence" value="ECO:0007669"/>
    <property type="project" value="InterPro"/>
</dbReference>
<evidence type="ECO:0000256" key="1">
    <source>
        <dbReference type="ARBA" id="ARBA00009269"/>
    </source>
</evidence>
<gene>
    <name evidence="4" type="primary">rpl33</name>
</gene>
<keyword evidence="3" id="KW-0687">Ribonucleoprotein</keyword>
<dbReference type="GO" id="GO:0005840">
    <property type="term" value="C:ribosome"/>
    <property type="evidence" value="ECO:0007669"/>
    <property type="project" value="UniProtKB-KW"/>
</dbReference>
<dbReference type="Pfam" id="PF01247">
    <property type="entry name" value="Ribosomal_L35Ae"/>
    <property type="match status" value="1"/>
</dbReference>
<accession>A0A192ZI43</accession>
<dbReference type="GO" id="GO:0006412">
    <property type="term" value="P:translation"/>
    <property type="evidence" value="ECO:0007669"/>
    <property type="project" value="InterPro"/>
</dbReference>